<proteinExistence type="inferred from homology"/>
<evidence type="ECO:0000256" key="1">
    <source>
        <dbReference type="ARBA" id="ARBA00001933"/>
    </source>
</evidence>
<gene>
    <name evidence="9" type="ORF">METZ01_LOCUS26820</name>
</gene>
<dbReference type="NCBIfam" id="TIGR01141">
    <property type="entry name" value="hisC"/>
    <property type="match status" value="1"/>
</dbReference>
<accession>A0A381Q3P4</accession>
<dbReference type="InterPro" id="IPR015424">
    <property type="entry name" value="PyrdxlP-dep_Trfase"/>
</dbReference>
<keyword evidence="6" id="KW-0368">Histidine biosynthesis</keyword>
<dbReference type="Pfam" id="PF00155">
    <property type="entry name" value="Aminotran_1_2"/>
    <property type="match status" value="1"/>
</dbReference>
<evidence type="ECO:0000256" key="7">
    <source>
        <dbReference type="ARBA" id="ARBA00029440"/>
    </source>
</evidence>
<evidence type="ECO:0000256" key="2">
    <source>
        <dbReference type="ARBA" id="ARBA00022576"/>
    </source>
</evidence>
<dbReference type="EMBL" id="UINC01001195">
    <property type="protein sequence ID" value="SUZ73966.1"/>
    <property type="molecule type" value="Genomic_DNA"/>
</dbReference>
<comment type="pathway">
    <text evidence="7">Amino-acid biosynthesis.</text>
</comment>
<keyword evidence="2" id="KW-0032">Aminotransferase</keyword>
<dbReference type="InterPro" id="IPR015422">
    <property type="entry name" value="PyrdxlP-dep_Trfase_small"/>
</dbReference>
<reference evidence="9" key="1">
    <citation type="submission" date="2018-05" db="EMBL/GenBank/DDBJ databases">
        <authorList>
            <person name="Lanie J.A."/>
            <person name="Ng W.-L."/>
            <person name="Kazmierczak K.M."/>
            <person name="Andrzejewski T.M."/>
            <person name="Davidsen T.M."/>
            <person name="Wayne K.J."/>
            <person name="Tettelin H."/>
            <person name="Glass J.I."/>
            <person name="Rusch D."/>
            <person name="Podicherti R."/>
            <person name="Tsui H.-C.T."/>
            <person name="Winkler M.E."/>
        </authorList>
    </citation>
    <scope>NUCLEOTIDE SEQUENCE</scope>
</reference>
<dbReference type="Gene3D" id="3.90.1150.10">
    <property type="entry name" value="Aspartate Aminotransferase, domain 1"/>
    <property type="match status" value="1"/>
</dbReference>
<dbReference type="InterPro" id="IPR015421">
    <property type="entry name" value="PyrdxlP-dep_Trfase_major"/>
</dbReference>
<dbReference type="PANTHER" id="PTHR42885:SF2">
    <property type="entry name" value="HISTIDINOL-PHOSPHATE AMINOTRANSFERASE"/>
    <property type="match status" value="1"/>
</dbReference>
<dbReference type="InterPro" id="IPR005861">
    <property type="entry name" value="HisP_aminotrans"/>
</dbReference>
<protein>
    <recommendedName>
        <fullName evidence="8">Aminotransferase class I/classII large domain-containing protein</fullName>
    </recommendedName>
</protein>
<dbReference type="HAMAP" id="MF_01023">
    <property type="entry name" value="HisC_aminotrans_2"/>
    <property type="match status" value="1"/>
</dbReference>
<evidence type="ECO:0000256" key="3">
    <source>
        <dbReference type="ARBA" id="ARBA00022605"/>
    </source>
</evidence>
<dbReference type="GO" id="GO:0030170">
    <property type="term" value="F:pyridoxal phosphate binding"/>
    <property type="evidence" value="ECO:0007669"/>
    <property type="project" value="InterPro"/>
</dbReference>
<evidence type="ECO:0000256" key="5">
    <source>
        <dbReference type="ARBA" id="ARBA00022898"/>
    </source>
</evidence>
<comment type="cofactor">
    <cofactor evidence="1">
        <name>pyridoxal 5'-phosphate</name>
        <dbReference type="ChEBI" id="CHEBI:597326"/>
    </cofactor>
</comment>
<keyword evidence="5" id="KW-0663">Pyridoxal phosphate</keyword>
<dbReference type="SUPFAM" id="SSF53383">
    <property type="entry name" value="PLP-dependent transferases"/>
    <property type="match status" value="1"/>
</dbReference>
<dbReference type="AlphaFoldDB" id="A0A381Q3P4"/>
<evidence type="ECO:0000256" key="6">
    <source>
        <dbReference type="ARBA" id="ARBA00023102"/>
    </source>
</evidence>
<evidence type="ECO:0000256" key="4">
    <source>
        <dbReference type="ARBA" id="ARBA00022679"/>
    </source>
</evidence>
<dbReference type="GO" id="GO:0004400">
    <property type="term" value="F:histidinol-phosphate transaminase activity"/>
    <property type="evidence" value="ECO:0007669"/>
    <property type="project" value="InterPro"/>
</dbReference>
<dbReference type="InterPro" id="IPR004839">
    <property type="entry name" value="Aminotransferase_I/II_large"/>
</dbReference>
<dbReference type="Gene3D" id="3.40.640.10">
    <property type="entry name" value="Type I PLP-dependent aspartate aminotransferase-like (Major domain)"/>
    <property type="match status" value="1"/>
</dbReference>
<dbReference type="CDD" id="cd00609">
    <property type="entry name" value="AAT_like"/>
    <property type="match status" value="1"/>
</dbReference>
<evidence type="ECO:0000313" key="9">
    <source>
        <dbReference type="EMBL" id="SUZ73966.1"/>
    </source>
</evidence>
<organism evidence="9">
    <name type="scientific">marine metagenome</name>
    <dbReference type="NCBI Taxonomy" id="408172"/>
    <lineage>
        <taxon>unclassified sequences</taxon>
        <taxon>metagenomes</taxon>
        <taxon>ecological metagenomes</taxon>
    </lineage>
</organism>
<keyword evidence="4" id="KW-0808">Transferase</keyword>
<dbReference type="PANTHER" id="PTHR42885">
    <property type="entry name" value="HISTIDINOL-PHOSPHATE AMINOTRANSFERASE-RELATED"/>
    <property type="match status" value="1"/>
</dbReference>
<feature type="domain" description="Aminotransferase class I/classII large" evidence="8">
    <location>
        <begin position="5"/>
        <end position="331"/>
    </location>
</feature>
<dbReference type="GO" id="GO:0000105">
    <property type="term" value="P:L-histidine biosynthetic process"/>
    <property type="evidence" value="ECO:0007669"/>
    <property type="project" value="UniProtKB-KW"/>
</dbReference>
<sequence length="336" mass="36379">MDVAVRLNTNESPLPPPAEFADALAEATRAIGWNRYPDRGAVRLRTALAERYGVGADQVFAANGSNEVIQSLLLAYGGSGRSVAVFEPTYAMYALIARSTGTRVVRGRREPDFALAPTVVADLLDAERPDLVVLCSPNNPTGTLDPGNLVSEVVEAAGSYGGLVVVDEAYGQFAPRSAVDLLDNDRNLVVSRTFSKTWAMAGARIGYLLAPSWCVAELEKVALPYHLDAFKQVAGELALAHGPAMDQRISILVSERERMSTALEALPVTTWPSAANFILFRPEARPGREVWQDLVDRSVLVRDFTTMEGVEGCLRVTIGTSDENDRFLNALREALS</sequence>
<name>A0A381Q3P4_9ZZZZ</name>
<evidence type="ECO:0000259" key="8">
    <source>
        <dbReference type="Pfam" id="PF00155"/>
    </source>
</evidence>
<keyword evidence="3" id="KW-0028">Amino-acid biosynthesis</keyword>